<evidence type="ECO:0000313" key="1">
    <source>
        <dbReference type="EMBL" id="SVD67728.1"/>
    </source>
</evidence>
<gene>
    <name evidence="1" type="ORF">METZ01_LOCUS420582</name>
</gene>
<dbReference type="AlphaFoldDB" id="A0A382XBJ8"/>
<accession>A0A382XBJ8</accession>
<feature type="non-terminal residue" evidence="1">
    <location>
        <position position="22"/>
    </location>
</feature>
<feature type="non-terminal residue" evidence="1">
    <location>
        <position position="1"/>
    </location>
</feature>
<dbReference type="EMBL" id="UINC01166013">
    <property type="protein sequence ID" value="SVD67728.1"/>
    <property type="molecule type" value="Genomic_DNA"/>
</dbReference>
<protein>
    <submittedName>
        <fullName evidence="1">Uncharacterized protein</fullName>
    </submittedName>
</protein>
<name>A0A382XBJ8_9ZZZZ</name>
<organism evidence="1">
    <name type="scientific">marine metagenome</name>
    <dbReference type="NCBI Taxonomy" id="408172"/>
    <lineage>
        <taxon>unclassified sequences</taxon>
        <taxon>metagenomes</taxon>
        <taxon>ecological metagenomes</taxon>
    </lineage>
</organism>
<reference evidence="1" key="1">
    <citation type="submission" date="2018-05" db="EMBL/GenBank/DDBJ databases">
        <authorList>
            <person name="Lanie J.A."/>
            <person name="Ng W.-L."/>
            <person name="Kazmierczak K.M."/>
            <person name="Andrzejewski T.M."/>
            <person name="Davidsen T.M."/>
            <person name="Wayne K.J."/>
            <person name="Tettelin H."/>
            <person name="Glass J.I."/>
            <person name="Rusch D."/>
            <person name="Podicherti R."/>
            <person name="Tsui H.-C.T."/>
            <person name="Winkler M.E."/>
        </authorList>
    </citation>
    <scope>NUCLEOTIDE SEQUENCE</scope>
</reference>
<proteinExistence type="predicted"/>
<sequence length="22" mass="2457">LLSSKINSSRRANLELSEVLNI</sequence>